<dbReference type="STRING" id="530564.Psta_4183"/>
<keyword evidence="5" id="KW-1185">Reference proteome</keyword>
<keyword evidence="2" id="KW-0812">Transmembrane</keyword>
<dbReference type="AlphaFoldDB" id="D2R3Y3"/>
<dbReference type="eggNOG" id="COG2304">
    <property type="taxonomic scope" value="Bacteria"/>
</dbReference>
<dbReference type="HOGENOM" id="CLU_360495_0_0_0"/>
<protein>
    <submittedName>
        <fullName evidence="4">von Willebrand factor type A</fullName>
    </submittedName>
</protein>
<name>D2R3Y3_PIRSD</name>
<evidence type="ECO:0000259" key="3">
    <source>
        <dbReference type="PROSITE" id="PS50234"/>
    </source>
</evidence>
<evidence type="ECO:0000313" key="4">
    <source>
        <dbReference type="EMBL" id="ADB18832.1"/>
    </source>
</evidence>
<dbReference type="InterPro" id="IPR036465">
    <property type="entry name" value="vWFA_dom_sf"/>
</dbReference>
<dbReference type="CDD" id="cd00198">
    <property type="entry name" value="vWFA"/>
    <property type="match status" value="1"/>
</dbReference>
<dbReference type="OrthoDB" id="9805121at2"/>
<evidence type="ECO:0000256" key="1">
    <source>
        <dbReference type="SAM" id="MobiDB-lite"/>
    </source>
</evidence>
<reference evidence="4 5" key="1">
    <citation type="journal article" date="2009" name="Stand. Genomic Sci.">
        <title>Complete genome sequence of Pirellula staleyi type strain (ATCC 27377).</title>
        <authorList>
            <person name="Clum A."/>
            <person name="Tindall B.J."/>
            <person name="Sikorski J."/>
            <person name="Ivanova N."/>
            <person name="Mavrommatis K."/>
            <person name="Lucas S."/>
            <person name="Glavina del Rio T."/>
            <person name="Nolan M."/>
            <person name="Chen F."/>
            <person name="Tice H."/>
            <person name="Pitluck S."/>
            <person name="Cheng J.F."/>
            <person name="Chertkov O."/>
            <person name="Brettin T."/>
            <person name="Han C."/>
            <person name="Detter J.C."/>
            <person name="Kuske C."/>
            <person name="Bruce D."/>
            <person name="Goodwin L."/>
            <person name="Ovchinikova G."/>
            <person name="Pati A."/>
            <person name="Mikhailova N."/>
            <person name="Chen A."/>
            <person name="Palaniappan K."/>
            <person name="Land M."/>
            <person name="Hauser L."/>
            <person name="Chang Y.J."/>
            <person name="Jeffries C.D."/>
            <person name="Chain P."/>
            <person name="Rohde M."/>
            <person name="Goker M."/>
            <person name="Bristow J."/>
            <person name="Eisen J.A."/>
            <person name="Markowitz V."/>
            <person name="Hugenholtz P."/>
            <person name="Kyrpides N.C."/>
            <person name="Klenk H.P."/>
            <person name="Lapidus A."/>
        </authorList>
    </citation>
    <scope>NUCLEOTIDE SEQUENCE [LARGE SCALE GENOMIC DNA]</scope>
    <source>
        <strain evidence="5">ATCC 27377 / DSM 6068 / ICPB 4128</strain>
    </source>
</reference>
<keyword evidence="2" id="KW-1133">Transmembrane helix</keyword>
<dbReference type="Proteomes" id="UP000001887">
    <property type="component" value="Chromosome"/>
</dbReference>
<feature type="domain" description="VWFA" evidence="3">
    <location>
        <begin position="382"/>
        <end position="571"/>
    </location>
</feature>
<evidence type="ECO:0000256" key="2">
    <source>
        <dbReference type="SAM" id="Phobius"/>
    </source>
</evidence>
<gene>
    <name evidence="4" type="ordered locus">Psta_4183</name>
</gene>
<feature type="transmembrane region" description="Helical" evidence="2">
    <location>
        <begin position="105"/>
        <end position="126"/>
    </location>
</feature>
<dbReference type="Pfam" id="PF13519">
    <property type="entry name" value="VWA_2"/>
    <property type="match status" value="1"/>
</dbReference>
<accession>D2R3Y3</accession>
<dbReference type="InterPro" id="IPR002035">
    <property type="entry name" value="VWF_A"/>
</dbReference>
<dbReference type="Gene3D" id="3.40.50.410">
    <property type="entry name" value="von Willebrand factor, type A domain"/>
    <property type="match status" value="1"/>
</dbReference>
<keyword evidence="2" id="KW-0472">Membrane</keyword>
<dbReference type="SMART" id="SM00327">
    <property type="entry name" value="VWA"/>
    <property type="match status" value="1"/>
</dbReference>
<dbReference type="EMBL" id="CP001848">
    <property type="protein sequence ID" value="ADB18832.1"/>
    <property type="molecule type" value="Genomic_DNA"/>
</dbReference>
<dbReference type="Pfam" id="PF12034">
    <property type="entry name" value="YfbK_C"/>
    <property type="match status" value="1"/>
</dbReference>
<proteinExistence type="predicted"/>
<dbReference type="InterPro" id="IPR021908">
    <property type="entry name" value="YfbK_C"/>
</dbReference>
<dbReference type="SUPFAM" id="SSF53300">
    <property type="entry name" value="vWA-like"/>
    <property type="match status" value="1"/>
</dbReference>
<feature type="region of interest" description="Disordered" evidence="1">
    <location>
        <begin position="709"/>
        <end position="735"/>
    </location>
</feature>
<dbReference type="KEGG" id="psl:Psta_4183"/>
<evidence type="ECO:0000313" key="5">
    <source>
        <dbReference type="Proteomes" id="UP000001887"/>
    </source>
</evidence>
<sequence>MSRDSDPEIDAHLRNVPLPSGMLDALRMIPLDEERCEEDEAIDQALRGMPIPAGFLESLLEIPHADRLDSDVADLPVPASLTKKLKRIPIESQLARKHLRWQLQAVAALLFVAFTTTLWTTVGAMVTARFPVTAEADPALVFVYDGPLQMQVEQTPVFQLADSNNLESELAGDTSTPFSADRALRESTLAVAEPAELAEFEVSSSIFSQVSQLFANRARVWDDVSLLRQGVLGSADYIDDELAEVSLPRWPVSRGIEPPIARGYDRSFFLRNRVFPPIPPRASDELRTLEPPLWFAAERAWQASQDLKAARLVRPSQIAVEDFLAAMDYRFPVPQAGLALRTAAGPSIASLTDRAASPGPRSSLLLLGIQGANIPKTAPSRHMIVAVDVSSSMHRQGRMQQVRSALDKFTSQMRDGDQLSIVAFRDVSEVLVERATASEAQSAVAMLDLPVVVSGTNLASGLQQSLLLAMQAPGDATATPPSATSVVVITDGTPEWSHATVQQLHALAADAAQQRIEMHVALVGNNARAQLAAERDSLGTLALDKLSSLLAGEVHAIDSSRNLYALLTDTLAGGSAVLASEARLRIDFNPQVVSAYRLLGHGATALADVRPAEVSAEIRAGETAVVLVELWLAVDSGQSSSDDVATAHLSWLHPATGQATEVRQRVSRLQIAPSWNEASAPLQAAALAAGLAEQLRGTTQQLATLRNAAAGSNGTGNSAPGTPTTTPNGGTTTTPAQAPYVQLARLARQSSSLLSDRTEFVELRLLLEQLAEKPPR</sequence>
<organism evidence="4 5">
    <name type="scientific">Pirellula staleyi (strain ATCC 27377 / DSM 6068 / ICPB 4128)</name>
    <name type="common">Pirella staleyi</name>
    <dbReference type="NCBI Taxonomy" id="530564"/>
    <lineage>
        <taxon>Bacteria</taxon>
        <taxon>Pseudomonadati</taxon>
        <taxon>Planctomycetota</taxon>
        <taxon>Planctomycetia</taxon>
        <taxon>Pirellulales</taxon>
        <taxon>Pirellulaceae</taxon>
        <taxon>Pirellula</taxon>
    </lineage>
</organism>
<dbReference type="PROSITE" id="PS50234">
    <property type="entry name" value="VWFA"/>
    <property type="match status" value="1"/>
</dbReference>